<reference evidence="9" key="1">
    <citation type="submission" date="2016-04" db="EMBL/GenBank/DDBJ databases">
        <title>Complete Genome Sequences of Twelve Strains of a Stable Defined Moderately Diverse Mouse Microbiota 2 (sDMDMm2).</title>
        <authorList>
            <person name="Uchimura Y."/>
            <person name="Wyss M."/>
            <person name="Brugiroux S."/>
            <person name="Limenitakis J.P."/>
            <person name="Stecher B."/>
            <person name="McCoy K.D."/>
            <person name="Macpherson A.J."/>
        </authorList>
    </citation>
    <scope>NUCLEOTIDE SEQUENCE [LARGE SCALE GENOMIC DNA]</scope>
    <source>
        <strain evidence="9">I48</strain>
    </source>
</reference>
<protein>
    <submittedName>
        <fullName evidence="8">DoxX family protein</fullName>
    </submittedName>
</protein>
<sequence>MIYDFLFPTKSNTTKVSLLLLAVRIIFGILLMNHGIQKWSSFQELSTVFPDPLGIGNPLSLGLAIFGELVCSMAFIVGFLYRLAMIPMIFTMIVAFFVVHANDVFAVKELAFIYLVVFILMYITGPGKFSIDHIIGNELSRRKSRAYKNLK</sequence>
<evidence type="ECO:0000256" key="5">
    <source>
        <dbReference type="ARBA" id="ARBA00022989"/>
    </source>
</evidence>
<feature type="transmembrane region" description="Helical" evidence="7">
    <location>
        <begin position="112"/>
        <end position="135"/>
    </location>
</feature>
<evidence type="ECO:0000256" key="1">
    <source>
        <dbReference type="ARBA" id="ARBA00004651"/>
    </source>
</evidence>
<dbReference type="InterPro" id="IPR051907">
    <property type="entry name" value="DoxX-like_oxidoreductase"/>
</dbReference>
<dbReference type="GeneID" id="82187234"/>
<dbReference type="EMBL" id="CP015401">
    <property type="protein sequence ID" value="ANU57653.1"/>
    <property type="molecule type" value="Genomic_DNA"/>
</dbReference>
<evidence type="ECO:0000256" key="2">
    <source>
        <dbReference type="ARBA" id="ARBA00006679"/>
    </source>
</evidence>
<accession>A0A1C7GZ56</accession>
<name>A0A1C7GZ56_9BACE</name>
<dbReference type="GO" id="GO:0005886">
    <property type="term" value="C:plasma membrane"/>
    <property type="evidence" value="ECO:0007669"/>
    <property type="project" value="UniProtKB-SubCell"/>
</dbReference>
<dbReference type="PANTHER" id="PTHR33452">
    <property type="entry name" value="OXIDOREDUCTASE CATD-RELATED"/>
    <property type="match status" value="1"/>
</dbReference>
<keyword evidence="3" id="KW-1003">Cell membrane</keyword>
<evidence type="ECO:0000256" key="4">
    <source>
        <dbReference type="ARBA" id="ARBA00022692"/>
    </source>
</evidence>
<evidence type="ECO:0000313" key="8">
    <source>
        <dbReference type="EMBL" id="ANU57653.1"/>
    </source>
</evidence>
<organism evidence="8 9">
    <name type="scientific">Bacteroides caecimuris</name>
    <dbReference type="NCBI Taxonomy" id="1796613"/>
    <lineage>
        <taxon>Bacteria</taxon>
        <taxon>Pseudomonadati</taxon>
        <taxon>Bacteroidota</taxon>
        <taxon>Bacteroidia</taxon>
        <taxon>Bacteroidales</taxon>
        <taxon>Bacteroidaceae</taxon>
        <taxon>Bacteroides</taxon>
    </lineage>
</organism>
<proteinExistence type="inferred from homology"/>
<dbReference type="Proteomes" id="UP000092631">
    <property type="component" value="Chromosome"/>
</dbReference>
<gene>
    <name evidence="8" type="ORF">A4V03_08790</name>
</gene>
<comment type="similarity">
    <text evidence="2">Belongs to the DoxX family.</text>
</comment>
<dbReference type="AlphaFoldDB" id="A0A1C7GZ56"/>
<keyword evidence="4 7" id="KW-0812">Transmembrane</keyword>
<keyword evidence="9" id="KW-1185">Reference proteome</keyword>
<dbReference type="Pfam" id="PF07681">
    <property type="entry name" value="DoxX"/>
    <property type="match status" value="1"/>
</dbReference>
<evidence type="ECO:0000256" key="3">
    <source>
        <dbReference type="ARBA" id="ARBA00022475"/>
    </source>
</evidence>
<feature type="transmembrane region" description="Helical" evidence="7">
    <location>
        <begin position="59"/>
        <end position="81"/>
    </location>
</feature>
<dbReference type="InterPro" id="IPR032808">
    <property type="entry name" value="DoxX"/>
</dbReference>
<dbReference type="PANTHER" id="PTHR33452:SF1">
    <property type="entry name" value="INNER MEMBRANE PROTEIN YPHA-RELATED"/>
    <property type="match status" value="1"/>
</dbReference>
<evidence type="ECO:0000256" key="6">
    <source>
        <dbReference type="ARBA" id="ARBA00023136"/>
    </source>
</evidence>
<dbReference type="RefSeq" id="WP_065538637.1">
    <property type="nucleotide sequence ID" value="NZ_CAPDLJ010000057.1"/>
</dbReference>
<dbReference type="KEGG" id="bcae:A4V03_08790"/>
<keyword evidence="6 7" id="KW-0472">Membrane</keyword>
<keyword evidence="5 7" id="KW-1133">Transmembrane helix</keyword>
<evidence type="ECO:0000256" key="7">
    <source>
        <dbReference type="SAM" id="Phobius"/>
    </source>
</evidence>
<dbReference type="OrthoDB" id="9813193at2"/>
<feature type="transmembrane region" description="Helical" evidence="7">
    <location>
        <begin position="88"/>
        <end position="106"/>
    </location>
</feature>
<comment type="subcellular location">
    <subcellularLocation>
        <location evidence="1">Cell membrane</location>
        <topology evidence="1">Multi-pass membrane protein</topology>
    </subcellularLocation>
</comment>
<feature type="transmembrane region" description="Helical" evidence="7">
    <location>
        <begin position="16"/>
        <end position="36"/>
    </location>
</feature>
<evidence type="ECO:0000313" key="9">
    <source>
        <dbReference type="Proteomes" id="UP000092631"/>
    </source>
</evidence>